<feature type="region of interest" description="Disordered" evidence="1">
    <location>
        <begin position="1"/>
        <end position="75"/>
    </location>
</feature>
<organism evidence="2 3">
    <name type="scientific">Symbiochloris irregularis</name>
    <dbReference type="NCBI Taxonomy" id="706552"/>
    <lineage>
        <taxon>Eukaryota</taxon>
        <taxon>Viridiplantae</taxon>
        <taxon>Chlorophyta</taxon>
        <taxon>core chlorophytes</taxon>
        <taxon>Trebouxiophyceae</taxon>
        <taxon>Trebouxiales</taxon>
        <taxon>Trebouxiaceae</taxon>
        <taxon>Symbiochloris</taxon>
    </lineage>
</organism>
<reference evidence="2 3" key="1">
    <citation type="journal article" date="2024" name="Nat. Commun.">
        <title>Phylogenomics reveals the evolutionary origins of lichenization in chlorophyte algae.</title>
        <authorList>
            <person name="Puginier C."/>
            <person name="Libourel C."/>
            <person name="Otte J."/>
            <person name="Skaloud P."/>
            <person name="Haon M."/>
            <person name="Grisel S."/>
            <person name="Petersen M."/>
            <person name="Berrin J.G."/>
            <person name="Delaux P.M."/>
            <person name="Dal Grande F."/>
            <person name="Keller J."/>
        </authorList>
    </citation>
    <scope>NUCLEOTIDE SEQUENCE [LARGE SCALE GENOMIC DNA]</scope>
    <source>
        <strain evidence="2 3">SAG 2036</strain>
    </source>
</reference>
<evidence type="ECO:0000256" key="1">
    <source>
        <dbReference type="SAM" id="MobiDB-lite"/>
    </source>
</evidence>
<dbReference type="AlphaFoldDB" id="A0AAW1NXS4"/>
<evidence type="ECO:0000313" key="2">
    <source>
        <dbReference type="EMBL" id="KAK9801319.1"/>
    </source>
</evidence>
<name>A0AAW1NXS4_9CHLO</name>
<dbReference type="Proteomes" id="UP001465755">
    <property type="component" value="Unassembled WGS sequence"/>
</dbReference>
<evidence type="ECO:0000313" key="3">
    <source>
        <dbReference type="Proteomes" id="UP001465755"/>
    </source>
</evidence>
<gene>
    <name evidence="2" type="ORF">WJX73_002254</name>
</gene>
<dbReference type="EMBL" id="JALJOQ010000077">
    <property type="protein sequence ID" value="KAK9801319.1"/>
    <property type="molecule type" value="Genomic_DNA"/>
</dbReference>
<sequence length="75" mass="8277">MSDELQAPPVANTEAPNDRQAENNQRGVNATTEVRNAEANRQHKEASLLHNHAEKRAPRIGSQFQANLPAPQRPS</sequence>
<protein>
    <submittedName>
        <fullName evidence="2">Uncharacterized protein</fullName>
    </submittedName>
</protein>
<accession>A0AAW1NXS4</accession>
<feature type="compositionally biased region" description="Basic and acidic residues" evidence="1">
    <location>
        <begin position="35"/>
        <end position="57"/>
    </location>
</feature>
<comment type="caution">
    <text evidence="2">The sequence shown here is derived from an EMBL/GenBank/DDBJ whole genome shotgun (WGS) entry which is preliminary data.</text>
</comment>
<feature type="compositionally biased region" description="Polar residues" evidence="1">
    <location>
        <begin position="22"/>
        <end position="34"/>
    </location>
</feature>
<proteinExistence type="predicted"/>
<keyword evidence="3" id="KW-1185">Reference proteome</keyword>